<dbReference type="AlphaFoldDB" id="U2RIQ6"/>
<dbReference type="Proteomes" id="UP000016608">
    <property type="component" value="Unassembled WGS sequence"/>
</dbReference>
<protein>
    <recommendedName>
        <fullName evidence="1">DUF551 domain-containing protein</fullName>
    </recommendedName>
</protein>
<keyword evidence="3" id="KW-1185">Reference proteome</keyword>
<dbReference type="EMBL" id="AWVJ01000047">
    <property type="protein sequence ID" value="ERK50607.1"/>
    <property type="molecule type" value="Genomic_DNA"/>
</dbReference>
<comment type="caution">
    <text evidence="2">The sequence shown here is derived from an EMBL/GenBank/DDBJ whole genome shotgun (WGS) entry which is preliminary data.</text>
</comment>
<dbReference type="GeneID" id="42785873"/>
<gene>
    <name evidence="2" type="ORF">HMPREF0373_00667</name>
</gene>
<dbReference type="eggNOG" id="ENOG5033FZ5">
    <property type="taxonomic scope" value="Bacteria"/>
</dbReference>
<proteinExistence type="predicted"/>
<dbReference type="PATRIC" id="fig|1256908.3.peg.614"/>
<reference evidence="2 3" key="1">
    <citation type="submission" date="2013-06" db="EMBL/GenBank/DDBJ databases">
        <authorList>
            <person name="Weinstock G."/>
            <person name="Sodergren E."/>
            <person name="Lobos E.A."/>
            <person name="Fulton L."/>
            <person name="Fulton R."/>
            <person name="Courtney L."/>
            <person name="Fronick C."/>
            <person name="O'Laughlin M."/>
            <person name="Godfrey J."/>
            <person name="Wilson R.M."/>
            <person name="Miner T."/>
            <person name="Farmer C."/>
            <person name="Delehaunty K."/>
            <person name="Cordes M."/>
            <person name="Minx P."/>
            <person name="Tomlinson C."/>
            <person name="Chen J."/>
            <person name="Wollam A."/>
            <person name="Pepin K.H."/>
            <person name="Bhonagiri V."/>
            <person name="Zhang X."/>
            <person name="Warren W."/>
            <person name="Mitreva M."/>
            <person name="Mardis E.R."/>
            <person name="Wilson R.K."/>
        </authorList>
    </citation>
    <scope>NUCLEOTIDE SEQUENCE [LARGE SCALE GENOMIC DNA]</scope>
    <source>
        <strain evidence="2 3">ATCC 29099</strain>
    </source>
</reference>
<dbReference type="RefSeq" id="WP_021738362.1">
    <property type="nucleotide sequence ID" value="NZ_KI271099.1"/>
</dbReference>
<accession>U2RIQ6</accession>
<dbReference type="HOGENOM" id="CLU_2081285_0_0_9"/>
<feature type="domain" description="DUF551" evidence="1">
    <location>
        <begin position="44"/>
        <end position="108"/>
    </location>
</feature>
<evidence type="ECO:0000313" key="2">
    <source>
        <dbReference type="EMBL" id="ERK50607.1"/>
    </source>
</evidence>
<dbReference type="Pfam" id="PF04448">
    <property type="entry name" value="DUF551"/>
    <property type="match status" value="1"/>
</dbReference>
<sequence>MNDEILLVQNESGKFEKYEPYAEIVCNTEAEFEKINEAMRQYQGWIDINDRLPDPEEYVLVSFENFTLPDIGRYEAESDGSGAFYPGDEDASYVSFGVFVNAWMPLPKVYRREETES</sequence>
<organism evidence="2 3">
    <name type="scientific">Eubacterium ramulus ATCC 29099</name>
    <dbReference type="NCBI Taxonomy" id="1256908"/>
    <lineage>
        <taxon>Bacteria</taxon>
        <taxon>Bacillati</taxon>
        <taxon>Bacillota</taxon>
        <taxon>Clostridia</taxon>
        <taxon>Eubacteriales</taxon>
        <taxon>Eubacteriaceae</taxon>
        <taxon>Eubacterium</taxon>
    </lineage>
</organism>
<name>U2RIQ6_EUBRA</name>
<evidence type="ECO:0000259" key="1">
    <source>
        <dbReference type="Pfam" id="PF04448"/>
    </source>
</evidence>
<dbReference type="InterPro" id="IPR007539">
    <property type="entry name" value="DUF551"/>
</dbReference>
<evidence type="ECO:0000313" key="3">
    <source>
        <dbReference type="Proteomes" id="UP000016608"/>
    </source>
</evidence>